<dbReference type="RefSeq" id="WP_207626709.1">
    <property type="nucleotide sequence ID" value="NZ_CBCSCN010000005.1"/>
</dbReference>
<keyword evidence="2" id="KW-1185">Reference proteome</keyword>
<proteinExistence type="predicted"/>
<gene>
    <name evidence="1" type="ORF">EHSB41UT_03857</name>
</gene>
<sequence length="202" mass="22433">MIAFTLQSGVLPFAFALVLALVVVSARAEPVRFQNIEALMVRFAQAELFRKKAPTLGRLPAPGEVGMLLPTKVSDGQGGAVQETINYIREDHVIARNPEPVVPGVYNEWLVKKVDWLESYGALPTSNRTFKPFTRKAVIRAILIDDEVLRLLGSEDGETALIHVGWSPEGMRVFRNGYLTRSGYGIAPEEMEETYRRVPAAH</sequence>
<evidence type="ECO:0000313" key="2">
    <source>
        <dbReference type="Proteomes" id="UP000196573"/>
    </source>
</evidence>
<dbReference type="Proteomes" id="UP000196573">
    <property type="component" value="Unassembled WGS sequence"/>
</dbReference>
<accession>A0A1X7AP53</accession>
<organism evidence="1 2">
    <name type="scientific">Parendozoicomonas haliclonae</name>
    <dbReference type="NCBI Taxonomy" id="1960125"/>
    <lineage>
        <taxon>Bacteria</taxon>
        <taxon>Pseudomonadati</taxon>
        <taxon>Pseudomonadota</taxon>
        <taxon>Gammaproteobacteria</taxon>
        <taxon>Oceanospirillales</taxon>
        <taxon>Endozoicomonadaceae</taxon>
        <taxon>Parendozoicomonas</taxon>
    </lineage>
</organism>
<evidence type="ECO:0000313" key="1">
    <source>
        <dbReference type="EMBL" id="SMA50066.1"/>
    </source>
</evidence>
<dbReference type="AlphaFoldDB" id="A0A1X7AP53"/>
<dbReference type="EMBL" id="FWPT01000010">
    <property type="protein sequence ID" value="SMA50066.1"/>
    <property type="molecule type" value="Genomic_DNA"/>
</dbReference>
<reference evidence="1 2" key="1">
    <citation type="submission" date="2017-03" db="EMBL/GenBank/DDBJ databases">
        <authorList>
            <person name="Afonso C.L."/>
            <person name="Miller P.J."/>
            <person name="Scott M.A."/>
            <person name="Spackman E."/>
            <person name="Goraichik I."/>
            <person name="Dimitrov K.M."/>
            <person name="Suarez D.L."/>
            <person name="Swayne D.E."/>
        </authorList>
    </citation>
    <scope>NUCLEOTIDE SEQUENCE [LARGE SCALE GENOMIC DNA]</scope>
    <source>
        <strain evidence="1">SB41UT1</strain>
    </source>
</reference>
<name>A0A1X7AP53_9GAMM</name>
<protein>
    <submittedName>
        <fullName evidence="1">Uncharacterized protein</fullName>
    </submittedName>
</protein>